<dbReference type="Proteomes" id="UP000231702">
    <property type="component" value="Unassembled WGS sequence"/>
</dbReference>
<name>A0A285JA39_9RHOB</name>
<sequence length="199" mass="21975">MILIEVNQVAAEVLPVGQFRQHLRLGTGFAEDSAQDDVLEGYIRAALAAVEGRTGQAIFQRDFIWTVQSWANPKAQAFPLAPVRLIQQVTLVDKDGARSSQDTADYTFDEDVFEPKFRAIEGDLPEPPKDGRIEVVLTAGAALSWQEVPPDLAQAVLLMASHYYEYRNDVALGKGCTPFGVTALLERYRPMRIGLGGRQ</sequence>
<evidence type="ECO:0000313" key="1">
    <source>
        <dbReference type="EMBL" id="PJE26979.1"/>
    </source>
</evidence>
<dbReference type="CDD" id="cd08054">
    <property type="entry name" value="gp6"/>
    <property type="match status" value="1"/>
</dbReference>
<reference evidence="2 3" key="1">
    <citation type="submission" date="2017-09" db="EMBL/GenBank/DDBJ databases">
        <authorList>
            <person name="Ehlers B."/>
            <person name="Leendertz F.H."/>
        </authorList>
    </citation>
    <scope>NUCLEOTIDE SEQUENCE [LARGE SCALE GENOMIC DNA]</scope>
    <source>
        <strain evidence="2 3">CGMCC 1.12662</strain>
    </source>
</reference>
<dbReference type="AlphaFoldDB" id="A0A285JA39"/>
<dbReference type="Proteomes" id="UP000231655">
    <property type="component" value="Unassembled WGS sequence"/>
</dbReference>
<evidence type="ECO:0000313" key="4">
    <source>
        <dbReference type="Proteomes" id="UP000231702"/>
    </source>
</evidence>
<dbReference type="InterPro" id="IPR011738">
    <property type="entry name" value="Phage_CHP"/>
</dbReference>
<dbReference type="RefSeq" id="WP_097146864.1">
    <property type="nucleotide sequence ID" value="NZ_OBEA01000006.1"/>
</dbReference>
<dbReference type="EMBL" id="PGTD01000018">
    <property type="protein sequence ID" value="PJE26979.1"/>
    <property type="molecule type" value="Genomic_DNA"/>
</dbReference>
<dbReference type="InterPro" id="IPR006450">
    <property type="entry name" value="Phage_HK97_gp6-like"/>
</dbReference>
<gene>
    <name evidence="1" type="ORF">CVM39_16770</name>
    <name evidence="2" type="ORF">SAMN06297129_3167</name>
</gene>
<dbReference type="EMBL" id="OBEA01000006">
    <property type="protein sequence ID" value="SNY56001.1"/>
    <property type="molecule type" value="Genomic_DNA"/>
</dbReference>
<protein>
    <recommendedName>
        <fullName evidence="5">Phage gp6-like head-tail connector protein</fullName>
    </recommendedName>
</protein>
<evidence type="ECO:0008006" key="5">
    <source>
        <dbReference type="Google" id="ProtNLM"/>
    </source>
</evidence>
<dbReference type="OrthoDB" id="8478788at2"/>
<dbReference type="Gene3D" id="1.10.3230.30">
    <property type="entry name" value="Phage gp6-like head-tail connector protein"/>
    <property type="match status" value="1"/>
</dbReference>
<evidence type="ECO:0000313" key="2">
    <source>
        <dbReference type="EMBL" id="SNY56001.1"/>
    </source>
</evidence>
<organism evidence="2 3">
    <name type="scientific">Pseudooceanicola antarcticus</name>
    <dbReference type="NCBI Taxonomy" id="1247613"/>
    <lineage>
        <taxon>Bacteria</taxon>
        <taxon>Pseudomonadati</taxon>
        <taxon>Pseudomonadota</taxon>
        <taxon>Alphaproteobacteria</taxon>
        <taxon>Rhodobacterales</taxon>
        <taxon>Paracoccaceae</taxon>
        <taxon>Pseudooceanicola</taxon>
    </lineage>
</organism>
<proteinExistence type="predicted"/>
<keyword evidence="4" id="KW-1185">Reference proteome</keyword>
<dbReference type="NCBIfam" id="TIGR01560">
    <property type="entry name" value="put_DNA_pack"/>
    <property type="match status" value="1"/>
</dbReference>
<dbReference type="NCBIfam" id="TIGR02215">
    <property type="entry name" value="phage_chp_gp8"/>
    <property type="match status" value="1"/>
</dbReference>
<evidence type="ECO:0000313" key="3">
    <source>
        <dbReference type="Proteomes" id="UP000231655"/>
    </source>
</evidence>
<reference evidence="1 4" key="2">
    <citation type="journal article" date="2018" name="Int. J. Syst. Evol. Microbiol.">
        <title>Pseudooceanicola lipolyticus sp. nov., a marine alphaproteobacterium, reclassification of Oceanicola flagellatus as Pseudooceanicola flagellatus comb. nov. and emended description of the genus Pseudooceanicola.</title>
        <authorList>
            <person name="Huang M.-M."/>
            <person name="Guo L.-L."/>
            <person name="Wu Y.-H."/>
            <person name="Lai Q.-L."/>
            <person name="Shao Z.-Z."/>
            <person name="Wang C.-S."/>
            <person name="Wu M."/>
            <person name="Xu X.-W."/>
        </authorList>
    </citation>
    <scope>NUCLEOTIDE SEQUENCE [LARGE SCALE GENOMIC DNA]</scope>
    <source>
        <strain evidence="1 4">Ar-45</strain>
    </source>
</reference>
<accession>A0A285JA39</accession>